<reference evidence="1" key="1">
    <citation type="submission" date="1994-09" db="EMBL/GenBank/DDBJ databases">
        <authorList>
            <person name="Robison K."/>
        </authorList>
    </citation>
    <scope>NUCLEOTIDE SEQUENCE</scope>
</reference>
<evidence type="ECO:0000313" key="1">
    <source>
        <dbReference type="EMBL" id="AAA50886.1"/>
    </source>
</evidence>
<organism evidence="1">
    <name type="scientific">Mycobacterium leprae</name>
    <dbReference type="NCBI Taxonomy" id="1769"/>
    <lineage>
        <taxon>Bacteria</taxon>
        <taxon>Bacillati</taxon>
        <taxon>Actinomycetota</taxon>
        <taxon>Actinomycetes</taxon>
        <taxon>Mycobacteriales</taxon>
        <taxon>Mycobacteriaceae</taxon>
        <taxon>Mycobacterium</taxon>
    </lineage>
</organism>
<accession>Q49713</accession>
<dbReference type="PIR" id="S72800">
    <property type="entry name" value="S72800"/>
</dbReference>
<dbReference type="AlphaFoldDB" id="Q49713"/>
<protein>
    <submittedName>
        <fullName evidence="1">B1549_C2_203</fullName>
    </submittedName>
</protein>
<reference evidence="1" key="2">
    <citation type="submission" date="2023-06" db="EMBL/GenBank/DDBJ databases">
        <title>.</title>
        <authorList>
            <person name="Smith D.R."/>
        </authorList>
    </citation>
    <scope>NUCLEOTIDE SEQUENCE</scope>
</reference>
<sequence>MLLLLGCARTVAGVPVERSLALGAEGNLTKFNMAHMGLRLAQRANGILLLHGLVNWVMFSQLWCGFDHDEVADRGDYQWRACAHLGGATVVAAGMRTSWVGFVQSVTSESGCDCNRLIRAICGGSARN</sequence>
<dbReference type="SUPFAM" id="SSF53756">
    <property type="entry name" value="UDP-Glycosyltransferase/glycogen phosphorylase"/>
    <property type="match status" value="1"/>
</dbReference>
<proteinExistence type="predicted"/>
<dbReference type="EMBL" id="U00014">
    <property type="protein sequence ID" value="AAA50886.1"/>
    <property type="molecule type" value="Genomic_DNA"/>
</dbReference>
<name>Q49713_MYCLR</name>